<dbReference type="EMBL" id="LT960614">
    <property type="protein sequence ID" value="SON54328.1"/>
    <property type="molecule type" value="Genomic_DNA"/>
</dbReference>
<organism evidence="3 4">
    <name type="scientific">Hartmannibacter diazotrophicus</name>
    <dbReference type="NCBI Taxonomy" id="1482074"/>
    <lineage>
        <taxon>Bacteria</taxon>
        <taxon>Pseudomonadati</taxon>
        <taxon>Pseudomonadota</taxon>
        <taxon>Alphaproteobacteria</taxon>
        <taxon>Hyphomicrobiales</taxon>
        <taxon>Pleomorphomonadaceae</taxon>
        <taxon>Hartmannibacter</taxon>
    </lineage>
</organism>
<dbReference type="AlphaFoldDB" id="A0A2C9D2D9"/>
<dbReference type="Pfam" id="PF05876">
    <property type="entry name" value="GpA_ATPase"/>
    <property type="match status" value="1"/>
</dbReference>
<dbReference type="KEGG" id="hdi:HDIA_0787"/>
<name>A0A2C9D2D9_9HYPH</name>
<dbReference type="RefSeq" id="WP_099554571.1">
    <property type="nucleotide sequence ID" value="NZ_LT960614.1"/>
</dbReference>
<dbReference type="Proteomes" id="UP000223606">
    <property type="component" value="Chromosome 1"/>
</dbReference>
<dbReference type="InterPro" id="IPR008866">
    <property type="entry name" value="Phage_lambda_GpA-like"/>
</dbReference>
<accession>A0A2C9D2D9</accession>
<proteinExistence type="inferred from homology"/>
<dbReference type="Pfam" id="PF20454">
    <property type="entry name" value="GpA_nuclease"/>
    <property type="match status" value="1"/>
</dbReference>
<dbReference type="GO" id="GO:0016887">
    <property type="term" value="F:ATP hydrolysis activity"/>
    <property type="evidence" value="ECO:0007669"/>
    <property type="project" value="InterPro"/>
</dbReference>
<evidence type="ECO:0000313" key="3">
    <source>
        <dbReference type="EMBL" id="SON54328.1"/>
    </source>
</evidence>
<dbReference type="PANTHER" id="PTHR34413:SF2">
    <property type="entry name" value="PROPHAGE TAIL FIBER ASSEMBLY PROTEIN HOMOLOG TFAE-RELATED"/>
    <property type="match status" value="1"/>
</dbReference>
<dbReference type="PANTHER" id="PTHR34413">
    <property type="entry name" value="PROPHAGE TAIL FIBER ASSEMBLY PROTEIN HOMOLOG TFAE-RELATED-RELATED"/>
    <property type="match status" value="1"/>
</dbReference>
<feature type="domain" description="Phage terminase large subunit GpA ATPase" evidence="1">
    <location>
        <begin position="48"/>
        <end position="308"/>
    </location>
</feature>
<dbReference type="HAMAP" id="MF_04144">
    <property type="entry name" value="TERL_LAMBDA"/>
    <property type="match status" value="1"/>
</dbReference>
<gene>
    <name evidence="3" type="ORF">HDIA_0787</name>
</gene>
<dbReference type="GO" id="GO:0004519">
    <property type="term" value="F:endonuclease activity"/>
    <property type="evidence" value="ECO:0007669"/>
    <property type="project" value="InterPro"/>
</dbReference>
<dbReference type="InterPro" id="IPR051220">
    <property type="entry name" value="TFA_Chaperone"/>
</dbReference>
<feature type="domain" description="Terminase large subunit GpA endonuclease" evidence="2">
    <location>
        <begin position="330"/>
        <end position="649"/>
    </location>
</feature>
<reference evidence="4" key="1">
    <citation type="submission" date="2017-09" db="EMBL/GenBank/DDBJ databases">
        <title>Genome sequence of Nannocystis excedens DSM 71.</title>
        <authorList>
            <person name="Blom J."/>
        </authorList>
    </citation>
    <scope>NUCLEOTIDE SEQUENCE [LARGE SCALE GENOMIC DNA]</scope>
    <source>
        <strain evidence="4">type strain: E19</strain>
    </source>
</reference>
<protein>
    <submittedName>
        <fullName evidence="3">Bacteriophage tail assembly protein</fullName>
    </submittedName>
</protein>
<evidence type="ECO:0000313" key="4">
    <source>
        <dbReference type="Proteomes" id="UP000223606"/>
    </source>
</evidence>
<dbReference type="GO" id="GO:0005524">
    <property type="term" value="F:ATP binding"/>
    <property type="evidence" value="ECO:0007669"/>
    <property type="project" value="InterPro"/>
</dbReference>
<evidence type="ECO:0000259" key="2">
    <source>
        <dbReference type="Pfam" id="PF20454"/>
    </source>
</evidence>
<evidence type="ECO:0000259" key="1">
    <source>
        <dbReference type="Pfam" id="PF05876"/>
    </source>
</evidence>
<sequence>MKLSRPHEFATLEEIVIAASEMVRPPERITVSEAATKYRYLDNPGSYVGYWKNEKTPYLVEVMDTLTSLDFRGVVLAGAARIGKTDIFYNWLTHTAICDPADMMFIGMTKEVSRDISQGDLGKVFRNTKELGSRLIPGRHSDNVFDKRFKSGMRLLLRWPSITELSGKTIPRLCLADYDRMEDDIASEGPAFDLAMKRSETFKRFGMTFAESSPGREIRDPKWIRKTPHEAPPVHGGILSLYNRGDRRRWNWRCPYCDNPFEPHFGLLKYPKSADNWEAAQMVTMQCPHCRMDIDPSFKRELNSKGRWIREGMLWLPDGSIVGQPIRTDIASFWLKGPAAAFQDWQSLVFAYLQAVDVYENTGDENPLKKTVTADQGEAYLPKALAESRSSENLMEHAEDWGTTKENPTVPPGVRFIIATVDVQSGSRSGFVVQVTGFGLHNDAWVIDMFRLLKSERRDEDDERLPLDPSAYAEDWDLLIGEVIKRSYPLADQSGRRMSIKLTGCDYGGKEGVSIQAREFWRRLHTEHGLSNRFQLVKGDPLKTVPAYTKKFPDANQKDKFTAARGDVPVGFINSNDMKDALNGFLSRQDKGGGYWTFPIWAPKWFYTQMTSEVRTDKGWEKPANHRVHNEAWDLSYYALALLRHEEVRALRAGFWDKPPPWAAEWDKNALVFGEQDENPVMPAKPKKYDLSALAKRLT</sequence>
<keyword evidence="4" id="KW-1185">Reference proteome</keyword>
<dbReference type="InterPro" id="IPR046453">
    <property type="entry name" value="GpA_ATPase"/>
</dbReference>
<dbReference type="InterPro" id="IPR046454">
    <property type="entry name" value="GpA_endonuclease"/>
</dbReference>
<dbReference type="OrthoDB" id="5181253at2"/>